<evidence type="ECO:0000313" key="3">
    <source>
        <dbReference type="EMBL" id="MEN7551715.1"/>
    </source>
</evidence>
<dbReference type="InterPro" id="IPR050266">
    <property type="entry name" value="AB_hydrolase_sf"/>
</dbReference>
<dbReference type="Proteomes" id="UP001403385">
    <property type="component" value="Unassembled WGS sequence"/>
</dbReference>
<dbReference type="PANTHER" id="PTHR43798">
    <property type="entry name" value="MONOACYLGLYCEROL LIPASE"/>
    <property type="match status" value="1"/>
</dbReference>
<dbReference type="RefSeq" id="WP_346824494.1">
    <property type="nucleotide sequence ID" value="NZ_JBDKWZ010000026.1"/>
</dbReference>
<dbReference type="SUPFAM" id="SSF53474">
    <property type="entry name" value="alpha/beta-Hydrolases"/>
    <property type="match status" value="1"/>
</dbReference>
<dbReference type="Pfam" id="PF00561">
    <property type="entry name" value="Abhydrolase_1"/>
    <property type="match status" value="1"/>
</dbReference>
<dbReference type="EMBL" id="JBDKWZ010000026">
    <property type="protein sequence ID" value="MEN7551715.1"/>
    <property type="molecule type" value="Genomic_DNA"/>
</dbReference>
<comment type="caution">
    <text evidence="3">The sequence shown here is derived from an EMBL/GenBank/DDBJ whole genome shotgun (WGS) entry which is preliminary data.</text>
</comment>
<reference evidence="3 4" key="1">
    <citation type="submission" date="2024-04" db="EMBL/GenBank/DDBJ databases">
        <title>Novel genus in family Flammeovirgaceae.</title>
        <authorList>
            <person name="Nguyen T.H."/>
            <person name="Vuong T.Q."/>
            <person name="Le H."/>
            <person name="Kim S.-G."/>
        </authorList>
    </citation>
    <scope>NUCLEOTIDE SEQUENCE [LARGE SCALE GENOMIC DNA]</scope>
    <source>
        <strain evidence="3 4">JCM 23209</strain>
    </source>
</reference>
<evidence type="ECO:0000313" key="4">
    <source>
        <dbReference type="Proteomes" id="UP001403385"/>
    </source>
</evidence>
<gene>
    <name evidence="3" type="ORF">AAG747_27615</name>
</gene>
<dbReference type="InterPro" id="IPR029058">
    <property type="entry name" value="AB_hydrolase_fold"/>
</dbReference>
<dbReference type="GO" id="GO:0016787">
    <property type="term" value="F:hydrolase activity"/>
    <property type="evidence" value="ECO:0007669"/>
    <property type="project" value="UniProtKB-KW"/>
</dbReference>
<dbReference type="AlphaFoldDB" id="A0AAW9SGI7"/>
<accession>A0AAW9SGI7</accession>
<keyword evidence="4" id="KW-1185">Reference proteome</keyword>
<organism evidence="3 4">
    <name type="scientific">Rapidithrix thailandica</name>
    <dbReference type="NCBI Taxonomy" id="413964"/>
    <lineage>
        <taxon>Bacteria</taxon>
        <taxon>Pseudomonadati</taxon>
        <taxon>Bacteroidota</taxon>
        <taxon>Cytophagia</taxon>
        <taxon>Cytophagales</taxon>
        <taxon>Flammeovirgaceae</taxon>
        <taxon>Rapidithrix</taxon>
    </lineage>
</organism>
<feature type="domain" description="AB hydrolase-1" evidence="2">
    <location>
        <begin position="33"/>
        <end position="272"/>
    </location>
</feature>
<protein>
    <submittedName>
        <fullName evidence="3">Alpha/beta hydrolase</fullName>
    </submittedName>
</protein>
<dbReference type="GO" id="GO:0016020">
    <property type="term" value="C:membrane"/>
    <property type="evidence" value="ECO:0007669"/>
    <property type="project" value="TreeGrafter"/>
</dbReference>
<dbReference type="PANTHER" id="PTHR43798:SF31">
    <property type="entry name" value="AB HYDROLASE SUPERFAMILY PROTEIN YCLE"/>
    <property type="match status" value="1"/>
</dbReference>
<name>A0AAW9SGI7_9BACT</name>
<dbReference type="InterPro" id="IPR000073">
    <property type="entry name" value="AB_hydrolase_1"/>
</dbReference>
<evidence type="ECO:0000256" key="1">
    <source>
        <dbReference type="ARBA" id="ARBA00022801"/>
    </source>
</evidence>
<evidence type="ECO:0000259" key="2">
    <source>
        <dbReference type="Pfam" id="PF00561"/>
    </source>
</evidence>
<sequence>MISNQTKGTVVVDGFSLDYCMEGRGIPTLIIGSNRFYARAFSKELREHLQLIFMDHRGFVAPPEEPLENSAYALDILLQDIEALRRHLNLEQFLIVGHSGHAFMALEYAKKFPQHVLGSVMIGVSPDYSEAMHQATDAFFETTASAERKDLYAKNMAKLPGLIQAKPEKRFVDYCLCAGPRNWFQYDFDAAALWEGVETNMQMIDYVWGKVFRDIDITKDLDKLEKPVLLALGKYDYVTGPPSLWDKVVPVFKHIQVELFEESAHYPQFEQPAEFDEKLLAWAIENKLIDN</sequence>
<dbReference type="Gene3D" id="3.40.50.1820">
    <property type="entry name" value="alpha/beta hydrolase"/>
    <property type="match status" value="1"/>
</dbReference>
<keyword evidence="1 3" id="KW-0378">Hydrolase</keyword>
<proteinExistence type="predicted"/>